<organism evidence="2 3">
    <name type="scientific">Austropuccinia psidii MF-1</name>
    <dbReference type="NCBI Taxonomy" id="1389203"/>
    <lineage>
        <taxon>Eukaryota</taxon>
        <taxon>Fungi</taxon>
        <taxon>Dikarya</taxon>
        <taxon>Basidiomycota</taxon>
        <taxon>Pucciniomycotina</taxon>
        <taxon>Pucciniomycetes</taxon>
        <taxon>Pucciniales</taxon>
        <taxon>Sphaerophragmiaceae</taxon>
        <taxon>Austropuccinia</taxon>
    </lineage>
</organism>
<evidence type="ECO:0000313" key="2">
    <source>
        <dbReference type="EMBL" id="MBW0504926.1"/>
    </source>
</evidence>
<proteinExistence type="predicted"/>
<dbReference type="Proteomes" id="UP000765509">
    <property type="component" value="Unassembled WGS sequence"/>
</dbReference>
<protein>
    <submittedName>
        <fullName evidence="2">Uncharacterized protein</fullName>
    </submittedName>
</protein>
<dbReference type="AlphaFoldDB" id="A0A9Q3HH19"/>
<comment type="caution">
    <text evidence="2">The sequence shown here is derived from an EMBL/GenBank/DDBJ whole genome shotgun (WGS) entry which is preliminary data.</text>
</comment>
<sequence>MKSDPADQNLISQAEDDVKSESQCLVSLGIFHAKNMINLDELPNFDSEGGFENWSPEDIFRSNSNDQDGNAQGTTMAQDKNENNKAIEEIIHLKPSVKEAQKSILTLMWILSHENSAQAAP</sequence>
<accession>A0A9Q3HH19</accession>
<feature type="compositionally biased region" description="Polar residues" evidence="1">
    <location>
        <begin position="61"/>
        <end position="78"/>
    </location>
</feature>
<gene>
    <name evidence="2" type="ORF">O181_044641</name>
</gene>
<dbReference type="EMBL" id="AVOT02018222">
    <property type="protein sequence ID" value="MBW0504926.1"/>
    <property type="molecule type" value="Genomic_DNA"/>
</dbReference>
<reference evidence="2" key="1">
    <citation type="submission" date="2021-03" db="EMBL/GenBank/DDBJ databases">
        <title>Draft genome sequence of rust myrtle Austropuccinia psidii MF-1, a brazilian biotype.</title>
        <authorList>
            <person name="Quecine M.C."/>
            <person name="Pachon D.M.R."/>
            <person name="Bonatelli M.L."/>
            <person name="Correr F.H."/>
            <person name="Franceschini L.M."/>
            <person name="Leite T.F."/>
            <person name="Margarido G.R.A."/>
            <person name="Almeida C.A."/>
            <person name="Ferrarezi J.A."/>
            <person name="Labate C.A."/>
        </authorList>
    </citation>
    <scope>NUCLEOTIDE SEQUENCE</scope>
    <source>
        <strain evidence="2">MF-1</strain>
    </source>
</reference>
<evidence type="ECO:0000313" key="3">
    <source>
        <dbReference type="Proteomes" id="UP000765509"/>
    </source>
</evidence>
<keyword evidence="3" id="KW-1185">Reference proteome</keyword>
<name>A0A9Q3HH19_9BASI</name>
<evidence type="ECO:0000256" key="1">
    <source>
        <dbReference type="SAM" id="MobiDB-lite"/>
    </source>
</evidence>
<feature type="region of interest" description="Disordered" evidence="1">
    <location>
        <begin position="48"/>
        <end position="83"/>
    </location>
</feature>